<organism evidence="6">
    <name type="scientific">Ornithodoros turicata</name>
    <dbReference type="NCBI Taxonomy" id="34597"/>
    <lineage>
        <taxon>Eukaryota</taxon>
        <taxon>Metazoa</taxon>
        <taxon>Ecdysozoa</taxon>
        <taxon>Arthropoda</taxon>
        <taxon>Chelicerata</taxon>
        <taxon>Arachnida</taxon>
        <taxon>Acari</taxon>
        <taxon>Parasitiformes</taxon>
        <taxon>Ixodida</taxon>
        <taxon>Ixodoidea</taxon>
        <taxon>Argasidae</taxon>
        <taxon>Ornithodorinae</taxon>
        <taxon>Ornithodoros</taxon>
    </lineage>
</organism>
<feature type="region of interest" description="Disordered" evidence="4">
    <location>
        <begin position="1011"/>
        <end position="1033"/>
    </location>
</feature>
<dbReference type="EMBL" id="GGLE01001916">
    <property type="protein sequence ID" value="MBY06042.1"/>
    <property type="molecule type" value="Transcribed_RNA"/>
</dbReference>
<feature type="compositionally biased region" description="Basic and acidic residues" evidence="4">
    <location>
        <begin position="729"/>
        <end position="759"/>
    </location>
</feature>
<evidence type="ECO:0000259" key="5">
    <source>
        <dbReference type="PROSITE" id="PS50235"/>
    </source>
</evidence>
<feature type="compositionally biased region" description="Basic and acidic residues" evidence="4">
    <location>
        <begin position="956"/>
        <end position="977"/>
    </location>
</feature>
<dbReference type="InterPro" id="IPR038765">
    <property type="entry name" value="Papain-like_cys_pep_sf"/>
</dbReference>
<feature type="region of interest" description="Disordered" evidence="4">
    <location>
        <begin position="1397"/>
        <end position="1419"/>
    </location>
</feature>
<name>A0A2R5L974_9ACAR</name>
<feature type="compositionally biased region" description="Low complexity" evidence="4">
    <location>
        <begin position="538"/>
        <end position="553"/>
    </location>
</feature>
<keyword evidence="6" id="KW-0645">Protease</keyword>
<feature type="compositionally biased region" description="Polar residues" evidence="4">
    <location>
        <begin position="1332"/>
        <end position="1361"/>
    </location>
</feature>
<feature type="region of interest" description="Disordered" evidence="4">
    <location>
        <begin position="1054"/>
        <end position="1090"/>
    </location>
</feature>
<evidence type="ECO:0000256" key="3">
    <source>
        <dbReference type="ARBA" id="ARBA00022801"/>
    </source>
</evidence>
<feature type="region of interest" description="Disordered" evidence="4">
    <location>
        <begin position="1487"/>
        <end position="1528"/>
    </location>
</feature>
<dbReference type="GO" id="GO:0016579">
    <property type="term" value="P:protein deubiquitination"/>
    <property type="evidence" value="ECO:0007669"/>
    <property type="project" value="InterPro"/>
</dbReference>
<dbReference type="FunFam" id="3.90.70.10:FF:000041">
    <property type="entry name" value="Inactive ubiquitin carboxyl-terminal hydrolase 53"/>
    <property type="match status" value="1"/>
</dbReference>
<keyword evidence="3" id="KW-0378">Hydrolase</keyword>
<feature type="compositionally biased region" description="Polar residues" evidence="4">
    <location>
        <begin position="369"/>
        <end position="387"/>
    </location>
</feature>
<feature type="compositionally biased region" description="Low complexity" evidence="4">
    <location>
        <begin position="501"/>
        <end position="514"/>
    </location>
</feature>
<feature type="region of interest" description="Disordered" evidence="4">
    <location>
        <begin position="1116"/>
        <end position="1146"/>
    </location>
</feature>
<evidence type="ECO:0000313" key="6">
    <source>
        <dbReference type="EMBL" id="MBY06042.1"/>
    </source>
</evidence>
<accession>A0A2R5L974</accession>
<feature type="region of interest" description="Disordered" evidence="4">
    <location>
        <begin position="729"/>
        <end position="785"/>
    </location>
</feature>
<protein>
    <submittedName>
        <fullName evidence="6">Putative ubiquitin-specific protease</fullName>
    </submittedName>
</protein>
<reference evidence="6" key="1">
    <citation type="submission" date="2018-03" db="EMBL/GenBank/DDBJ databases">
        <title>The relapsing fever spirochete Borrelia turicatae persists in the highly oxidative environment of its soft-bodied tick vector.</title>
        <authorList>
            <person name="Bourret T.J."/>
            <person name="Boyle W.K."/>
            <person name="Valenzuela J.G."/>
            <person name="Oliveira F."/>
            <person name="Lopez J.E."/>
        </authorList>
    </citation>
    <scope>NUCLEOTIDE SEQUENCE</scope>
    <source>
        <strain evidence="6">Kansas strain/isolate</strain>
        <tissue evidence="6">Salivary glands</tissue>
    </source>
</reference>
<feature type="compositionally biased region" description="Polar residues" evidence="4">
    <location>
        <begin position="1499"/>
        <end position="1518"/>
    </location>
</feature>
<dbReference type="PANTHER" id="PTHR22975">
    <property type="entry name" value="UBIQUITIN SPECIFIC PROTEINASE"/>
    <property type="match status" value="1"/>
</dbReference>
<feature type="compositionally biased region" description="Polar residues" evidence="4">
    <location>
        <begin position="897"/>
        <end position="906"/>
    </location>
</feature>
<feature type="compositionally biased region" description="Basic and acidic residues" evidence="4">
    <location>
        <begin position="1519"/>
        <end position="1528"/>
    </location>
</feature>
<feature type="region of interest" description="Disordered" evidence="4">
    <location>
        <begin position="828"/>
        <end position="854"/>
    </location>
</feature>
<feature type="compositionally biased region" description="Basic and acidic residues" evidence="4">
    <location>
        <begin position="1207"/>
        <end position="1227"/>
    </location>
</feature>
<feature type="domain" description="USP" evidence="5">
    <location>
        <begin position="7"/>
        <end position="329"/>
    </location>
</feature>
<feature type="compositionally biased region" description="Polar residues" evidence="4">
    <location>
        <begin position="438"/>
        <end position="450"/>
    </location>
</feature>
<sequence length="1687" mass="187120">MSITRTKGLLNMPGQNNCFLNSAVQVLWHLDIFRRSFRDLSGHVCMAESCIFCALKELFAQFQYSKESALPPDALRRALAETFFDQRRFQLGFMDDAAECFENILLRIHFHIASQEAEDMCSVGHCIPHQKFAMTLVEQTVCHVCGASSEPLPFTQMVHYVSASALCSQASLIQSKEQSMVSFGELLWRAGGMGDIRDCPSSCGAKIQICRTLMNRPDIVSLGLVWDSERPTVDHITDVLDTIGTSINMQEMFHSVVDSRWAASVTHHLVGIVTYYGKHYSTFFFHTKLGVWIYFDDATVREIGPHWQQVVDKCRRGHFQPLLLLYANPSGTPVQTANAPSTVINCMSDYKRKQIELQEMMSERHKYSQQHPACSPSDFSAQHSHANGTRDRPQWSHTNWTQSSGPTYNTSNGSTRKNIAPHSHVPSNNHLKHRLRTYSDTSIMSESPSDCINKRDDSTADSELDSTYISRQAVESILNMQRLQRQRTLNGGTGGVVVPGSRNSSSSLESFENSLHMREKALEGGEGALRRRDSGNWSGDRNSASSSSSTSLDGSYYYTAGNKRLLGGTARVVNNFSKHEYMNVGVLADQGYDSYSLSSTDSYPSVGLPGSPGKLDTRLKQIPEAPVGQAKTGHPDLDSLQDEVFASTASRGHFEDCDKLCMQVDILLKKSCEKEQAGDLNMAVFFCDAAAVKARAAMDAPYSNAQALNAAKMKHSLCVMRSNKLSRSLKEVETEDRRWHKEASHEVHHSRQGSRDSTHSQHSHSRQGSRDGSQVLGDAPSDKPVNNIEIYATLPKKGSKKKANVLESQSLRIKEDTEIYKYFLTKQRQNNKKDADSSTTTRCKPKENWSHNKNLNSMFTKEPELSDYCSEWEQTKKPPLHRTLSNPAGMKNHDSDGNNAATSAATKKQHKIRRKLMGGFMRRKNRSLPDLRENQDALQAGSRSFDDTAIFKSGKDTKTSLERKARNESGDEGKEEQSATIKCRGFHQPHRAFVARGLCHRPLLTKVDPPHVEVARSPSPVKTHAARSCSPVKRNDGATYSHYTNASYRANSYYPANDSDTNCSDLENYEVPSSENLPPPASPLLAPTPDISSDVEQTVAEESCLLKEIQAKRKQIMNARSGEASSNATASHSDTQRNGELSRTEFAPNSLERNWLQELQSKQISMLTKAGEKLYSGHQLQRGEQPEQVLPNGNKPGVPLQSTSQQRQHENVSQHEKTSPYKQKDVLNDPTSKPCESKGDSDQDDAVKPRSVRDLASRFEKILKPPTVEPSEDAGFKTGRAPITAHQPLGIPTQPCGAENKDIPPSTTVVTSLPYNVKCYTSSAYQAPVSPPQQTASAPSTNHLVRQQQASKSCPQTTTDTTMHMSPGTQYVQQASNIYPQPYANHAASQQQLNTIPSNHEQSPTQQYHSPPNSEHAQQSLTYTMPVQTSTSAPATPSVACTGGVYNARTGNRYPLPSQYGKAFQCVKTQDMPDARPFVAVRMPPQTAQPTMQGMPHFQHQQGGSDTSLRPVSPANSEPSKRPTRPPDYETALQRLEMMKVQQRTASPDCMQGKTGDTLCAQQGGSEQAKKRKPLSKKSVTFSDEVVLVACAEEEESVYIPNPLLERVYRQHAARKEPRDTVSQSEVSPLLRTAAGACDAVSQEEVSVEQDANSQVPCNLCHKKSVSPPTVYCSDCAFYMSRFQKRT</sequence>
<dbReference type="PANTHER" id="PTHR22975:SF9">
    <property type="entry name" value="ECHINUS SPLICE FORM 3"/>
    <property type="match status" value="1"/>
</dbReference>
<feature type="region of interest" description="Disordered" evidence="4">
    <location>
        <begin position="369"/>
        <end position="464"/>
    </location>
</feature>
<dbReference type="GO" id="GO:0004843">
    <property type="term" value="F:cysteine-type deubiquitinase activity"/>
    <property type="evidence" value="ECO:0007669"/>
    <property type="project" value="InterPro"/>
</dbReference>
<feature type="compositionally biased region" description="Basic and acidic residues" evidence="4">
    <location>
        <begin position="1134"/>
        <end position="1143"/>
    </location>
</feature>
<feature type="compositionally biased region" description="Basic and acidic residues" evidence="4">
    <location>
        <begin position="515"/>
        <end position="534"/>
    </location>
</feature>
<feature type="region of interest" description="Disordered" evidence="4">
    <location>
        <begin position="878"/>
        <end position="911"/>
    </location>
</feature>
<keyword evidence="2" id="KW-0833">Ubl conjugation pathway</keyword>
<dbReference type="InterPro" id="IPR028889">
    <property type="entry name" value="USP"/>
</dbReference>
<feature type="compositionally biased region" description="Basic and acidic residues" evidence="4">
    <location>
        <begin position="1235"/>
        <end position="1263"/>
    </location>
</feature>
<dbReference type="InterPro" id="IPR001394">
    <property type="entry name" value="Peptidase_C19_UCH"/>
</dbReference>
<dbReference type="GO" id="GO:0006508">
    <property type="term" value="P:proteolysis"/>
    <property type="evidence" value="ECO:0007669"/>
    <property type="project" value="UniProtKB-KW"/>
</dbReference>
<dbReference type="PROSITE" id="PS50235">
    <property type="entry name" value="USP_3"/>
    <property type="match status" value="1"/>
</dbReference>
<dbReference type="InterPro" id="IPR052398">
    <property type="entry name" value="Ubiquitin_hydrolase_53/54"/>
</dbReference>
<feature type="compositionally biased region" description="Polar residues" evidence="4">
    <location>
        <begin position="395"/>
        <end position="417"/>
    </location>
</feature>
<evidence type="ECO:0000256" key="1">
    <source>
        <dbReference type="ARBA" id="ARBA00009085"/>
    </source>
</evidence>
<feature type="compositionally biased region" description="Polar residues" evidence="4">
    <location>
        <begin position="1123"/>
        <end position="1133"/>
    </location>
</feature>
<comment type="similarity">
    <text evidence="1">Belongs to the peptidase C19 family.</text>
</comment>
<feature type="region of interest" description="Disordered" evidence="4">
    <location>
        <begin position="1327"/>
        <end position="1361"/>
    </location>
</feature>
<dbReference type="Pfam" id="PF00443">
    <property type="entry name" value="UCH"/>
    <property type="match status" value="1"/>
</dbReference>
<feature type="region of interest" description="Disordered" evidence="4">
    <location>
        <begin position="1177"/>
        <end position="1279"/>
    </location>
</feature>
<evidence type="ECO:0000256" key="4">
    <source>
        <dbReference type="SAM" id="MobiDB-lite"/>
    </source>
</evidence>
<feature type="region of interest" description="Disordered" evidence="4">
    <location>
        <begin position="956"/>
        <end position="979"/>
    </location>
</feature>
<proteinExistence type="inferred from homology"/>
<dbReference type="SUPFAM" id="SSF54001">
    <property type="entry name" value="Cysteine proteinases"/>
    <property type="match status" value="1"/>
</dbReference>
<feature type="region of interest" description="Disordered" evidence="4">
    <location>
        <begin position="486"/>
        <end position="553"/>
    </location>
</feature>
<dbReference type="Gene3D" id="3.90.70.10">
    <property type="entry name" value="Cysteine proteinases"/>
    <property type="match status" value="1"/>
</dbReference>
<evidence type="ECO:0000256" key="2">
    <source>
        <dbReference type="ARBA" id="ARBA00022786"/>
    </source>
</evidence>
<feature type="region of interest" description="Disordered" evidence="4">
    <location>
        <begin position="1545"/>
        <end position="1577"/>
    </location>
</feature>